<sequence>MSNHTSRSLVFSPCSLLMGFLFAYSASVQLDDPDWYLWLPLYASASAINFLHIWLASRSMEMTASLTLLLGMVLFLKVSVEDYAHGLAGFWSMDMSERVVREKLGSGLVAASMLIHLKASPAAAGRRRTNRRVATRRCVDFGMATLVALSVGLCFYSFVFVRREMKK</sequence>
<feature type="transmembrane region" description="Helical" evidence="1">
    <location>
        <begin position="35"/>
        <end position="55"/>
    </location>
</feature>
<dbReference type="EMBL" id="GDJX01006079">
    <property type="protein sequence ID" value="JAT61857.1"/>
    <property type="molecule type" value="Transcribed_RNA"/>
</dbReference>
<dbReference type="InterPro" id="IPR029377">
    <property type="entry name" value="TMEM220"/>
</dbReference>
<dbReference type="PANTHER" id="PTHR34262:SF1">
    <property type="entry name" value="TRANSMEMBRANE PROTEIN 220"/>
    <property type="match status" value="1"/>
</dbReference>
<gene>
    <name evidence="2" type="primary">tmem220_1</name>
    <name evidence="2" type="ORF">g.49493</name>
</gene>
<keyword evidence="1" id="KW-1133">Transmembrane helix</keyword>
<name>A0A1D1Z4L8_9ARAE</name>
<organism evidence="2">
    <name type="scientific">Anthurium amnicola</name>
    <dbReference type="NCBI Taxonomy" id="1678845"/>
    <lineage>
        <taxon>Eukaryota</taxon>
        <taxon>Viridiplantae</taxon>
        <taxon>Streptophyta</taxon>
        <taxon>Embryophyta</taxon>
        <taxon>Tracheophyta</taxon>
        <taxon>Spermatophyta</taxon>
        <taxon>Magnoliopsida</taxon>
        <taxon>Liliopsida</taxon>
        <taxon>Araceae</taxon>
        <taxon>Pothoideae</taxon>
        <taxon>Potheae</taxon>
        <taxon>Anthurium</taxon>
    </lineage>
</organism>
<dbReference type="AlphaFoldDB" id="A0A1D1Z4L8"/>
<evidence type="ECO:0000256" key="1">
    <source>
        <dbReference type="SAM" id="Phobius"/>
    </source>
</evidence>
<keyword evidence="1" id="KW-0472">Membrane</keyword>
<proteinExistence type="predicted"/>
<dbReference type="Pfam" id="PF15071">
    <property type="entry name" value="TMEM220"/>
    <property type="match status" value="1"/>
</dbReference>
<keyword evidence="1 2" id="KW-0812">Transmembrane</keyword>
<feature type="transmembrane region" description="Helical" evidence="1">
    <location>
        <begin position="138"/>
        <end position="161"/>
    </location>
</feature>
<protein>
    <submittedName>
        <fullName evidence="2">Transmembrane protein 220</fullName>
    </submittedName>
</protein>
<accession>A0A1D1Z4L8</accession>
<dbReference type="PANTHER" id="PTHR34262">
    <property type="entry name" value="TRANSMEMBRANE PROTEIN 220"/>
    <property type="match status" value="1"/>
</dbReference>
<evidence type="ECO:0000313" key="2">
    <source>
        <dbReference type="EMBL" id="JAT61857.1"/>
    </source>
</evidence>
<reference evidence="2" key="1">
    <citation type="submission" date="2015-07" db="EMBL/GenBank/DDBJ databases">
        <title>Transcriptome Assembly of Anthurium amnicola.</title>
        <authorList>
            <person name="Suzuki J."/>
        </authorList>
    </citation>
    <scope>NUCLEOTIDE SEQUENCE</scope>
</reference>